<organism evidence="2">
    <name type="scientific">uncultured bacterium BLR3</name>
    <dbReference type="NCBI Taxonomy" id="506521"/>
    <lineage>
        <taxon>Bacteria</taxon>
        <taxon>environmental samples</taxon>
    </lineage>
</organism>
<accession>C0IN66</accession>
<dbReference type="AlphaFoldDB" id="C0IN66"/>
<feature type="compositionally biased region" description="Polar residues" evidence="1">
    <location>
        <begin position="7"/>
        <end position="19"/>
    </location>
</feature>
<protein>
    <submittedName>
        <fullName evidence="2">Uncharacterized protein</fullName>
    </submittedName>
</protein>
<name>C0IN66_9BACT</name>
<proteinExistence type="predicted"/>
<evidence type="ECO:0000256" key="1">
    <source>
        <dbReference type="SAM" id="MobiDB-lite"/>
    </source>
</evidence>
<reference evidence="2" key="1">
    <citation type="journal article" date="2009" name="ISME J.">
        <title>Functional metagenomics reveals diverse beta-lactamases in a remote Alaskan soil.</title>
        <authorList>
            <person name="Allen H.K."/>
            <person name="Moe L.A."/>
            <person name="Rodbumrer J."/>
            <person name="Gaarder A."/>
            <person name="Handelsman J."/>
        </authorList>
    </citation>
    <scope>NUCLEOTIDE SEQUENCE</scope>
</reference>
<gene>
    <name evidence="2" type="ORF">AKSOIL_0074</name>
</gene>
<feature type="region of interest" description="Disordered" evidence="1">
    <location>
        <begin position="1"/>
        <end position="20"/>
    </location>
</feature>
<sequence>MLKRGVRQTTPGLPIQNDSGVRGGALPMDFRFAAGEWITLSPEERINRCRLMAAEAHSLAAVESTRMRPHYLELAKQWTALADEMRDELNRRPT</sequence>
<evidence type="ECO:0000313" key="2">
    <source>
        <dbReference type="EMBL" id="ACN58752.1"/>
    </source>
</evidence>
<dbReference type="EMBL" id="EU408348">
    <property type="protein sequence ID" value="ACN58752.1"/>
    <property type="molecule type" value="Genomic_DNA"/>
</dbReference>